<dbReference type="EMBL" id="LT634362">
    <property type="protein sequence ID" value="SFZ87643.1"/>
    <property type="molecule type" value="Genomic_DNA"/>
</dbReference>
<sequence length="195" mass="23019">MGSRIMHFAMGKIIAKEFNFGKEFLLGTIAPDVNKNSKTPKELTHFMVKREDGEHDMFPKRFLEKYGPTLTEFELGYYLHLISDNLWLNTVYKNNILKVSVEKRPEQLEMFYSDFVTLNKILIDKYQLAPLCNVKSFKTKVDEVIDSDLINIENDLNNDFIYKQENDKELKLLRISDIINYIEVSVQEFKDFLEK</sequence>
<organism evidence="1">
    <name type="scientific">Loigolactobacillus rennini</name>
    <dbReference type="NCBI Taxonomy" id="238013"/>
    <lineage>
        <taxon>Bacteria</taxon>
        <taxon>Bacillati</taxon>
        <taxon>Bacillota</taxon>
        <taxon>Bacilli</taxon>
        <taxon>Lactobacillales</taxon>
        <taxon>Lactobacillaceae</taxon>
        <taxon>Loigolactobacillus</taxon>
    </lineage>
</organism>
<dbReference type="AlphaFoldDB" id="A0A1K2I5M9"/>
<proteinExistence type="predicted"/>
<evidence type="ECO:0000313" key="1">
    <source>
        <dbReference type="EMBL" id="SFZ87643.1"/>
    </source>
</evidence>
<accession>A0A1K2I5M9</accession>
<protein>
    <recommendedName>
        <fullName evidence="2">Phospholipase C/D domain-containing protein</fullName>
    </recommendedName>
</protein>
<evidence type="ECO:0008006" key="2">
    <source>
        <dbReference type="Google" id="ProtNLM"/>
    </source>
</evidence>
<gene>
    <name evidence="1" type="ORF">LREN565_0756</name>
</gene>
<reference evidence="1" key="1">
    <citation type="submission" date="2016-11" db="EMBL/GenBank/DDBJ databases">
        <authorList>
            <person name="Jaros S."/>
            <person name="Januszkiewicz K."/>
            <person name="Wedrychowicz H."/>
        </authorList>
    </citation>
    <scope>NUCLEOTIDE SEQUENCE</scope>
    <source>
        <strain evidence="1">ACA-DC 565</strain>
    </source>
</reference>
<name>A0A1K2I5M9_9LACO</name>